<keyword evidence="3" id="KW-1185">Reference proteome</keyword>
<dbReference type="AlphaFoldDB" id="A0A8J3YU82"/>
<sequence length="60" mass="6539">MHGPDRPECSVEQVRALLQPAVRPSLNGFGVERAGPARPDREALKPDPAPAKQPQSLIWT</sequence>
<dbReference type="EMBL" id="BOPF01000037">
    <property type="protein sequence ID" value="GIJ50568.1"/>
    <property type="molecule type" value="Genomic_DNA"/>
</dbReference>
<evidence type="ECO:0000256" key="1">
    <source>
        <dbReference type="SAM" id="MobiDB-lite"/>
    </source>
</evidence>
<reference evidence="2" key="1">
    <citation type="submission" date="2021-01" db="EMBL/GenBank/DDBJ databases">
        <title>Whole genome shotgun sequence of Virgisporangium aliadipatigenens NBRC 105644.</title>
        <authorList>
            <person name="Komaki H."/>
            <person name="Tamura T."/>
        </authorList>
    </citation>
    <scope>NUCLEOTIDE SEQUENCE</scope>
    <source>
        <strain evidence="2">NBRC 105644</strain>
    </source>
</reference>
<evidence type="ECO:0000313" key="3">
    <source>
        <dbReference type="Proteomes" id="UP000619260"/>
    </source>
</evidence>
<evidence type="ECO:0000313" key="2">
    <source>
        <dbReference type="EMBL" id="GIJ50568.1"/>
    </source>
</evidence>
<gene>
    <name evidence="2" type="ORF">Val02_74540</name>
</gene>
<comment type="caution">
    <text evidence="2">The sequence shown here is derived from an EMBL/GenBank/DDBJ whole genome shotgun (WGS) entry which is preliminary data.</text>
</comment>
<name>A0A8J3YU82_9ACTN</name>
<protein>
    <submittedName>
        <fullName evidence="2">Uncharacterized protein</fullName>
    </submittedName>
</protein>
<organism evidence="2 3">
    <name type="scientific">Virgisporangium aliadipatigenens</name>
    <dbReference type="NCBI Taxonomy" id="741659"/>
    <lineage>
        <taxon>Bacteria</taxon>
        <taxon>Bacillati</taxon>
        <taxon>Actinomycetota</taxon>
        <taxon>Actinomycetes</taxon>
        <taxon>Micromonosporales</taxon>
        <taxon>Micromonosporaceae</taxon>
        <taxon>Virgisporangium</taxon>
    </lineage>
</organism>
<proteinExistence type="predicted"/>
<accession>A0A8J3YU82</accession>
<feature type="region of interest" description="Disordered" evidence="1">
    <location>
        <begin position="26"/>
        <end position="60"/>
    </location>
</feature>
<dbReference type="Proteomes" id="UP000619260">
    <property type="component" value="Unassembled WGS sequence"/>
</dbReference>